<dbReference type="InterPro" id="IPR001258">
    <property type="entry name" value="NHL_repeat"/>
</dbReference>
<protein>
    <submittedName>
        <fullName evidence="9">Tripartite motif protein L-TRIM</fullName>
    </submittedName>
</protein>
<dbReference type="EMBL" id="JAKMXF010000299">
    <property type="protein sequence ID" value="KAI6652238.1"/>
    <property type="molecule type" value="Genomic_DNA"/>
</dbReference>
<dbReference type="SUPFAM" id="SSF63825">
    <property type="entry name" value="YWTD domain"/>
    <property type="match status" value="1"/>
</dbReference>
<dbReference type="PROSITE" id="PS51125">
    <property type="entry name" value="NHL"/>
    <property type="match status" value="1"/>
</dbReference>
<keyword evidence="2 4" id="KW-0479">Metal-binding</keyword>
<feature type="compositionally biased region" description="Basic and acidic residues" evidence="7">
    <location>
        <begin position="382"/>
        <end position="396"/>
    </location>
</feature>
<keyword evidence="1" id="KW-0677">Repeat</keyword>
<dbReference type="PROSITE" id="PS50089">
    <property type="entry name" value="ZF_RING_2"/>
    <property type="match status" value="1"/>
</dbReference>
<organism evidence="9 10">
    <name type="scientific">Oopsacas minuta</name>
    <dbReference type="NCBI Taxonomy" id="111878"/>
    <lineage>
        <taxon>Eukaryota</taxon>
        <taxon>Metazoa</taxon>
        <taxon>Porifera</taxon>
        <taxon>Hexactinellida</taxon>
        <taxon>Hexasterophora</taxon>
        <taxon>Lyssacinosida</taxon>
        <taxon>Leucopsacidae</taxon>
        <taxon>Oopsacas</taxon>
    </lineage>
</organism>
<dbReference type="InterPro" id="IPR013083">
    <property type="entry name" value="Znf_RING/FYVE/PHD"/>
</dbReference>
<dbReference type="GO" id="GO:0043161">
    <property type="term" value="P:proteasome-mediated ubiquitin-dependent protein catabolic process"/>
    <property type="evidence" value="ECO:0007669"/>
    <property type="project" value="TreeGrafter"/>
</dbReference>
<evidence type="ECO:0000256" key="7">
    <source>
        <dbReference type="SAM" id="MobiDB-lite"/>
    </source>
</evidence>
<evidence type="ECO:0000259" key="8">
    <source>
        <dbReference type="PROSITE" id="PS50089"/>
    </source>
</evidence>
<reference evidence="9 10" key="1">
    <citation type="journal article" date="2023" name="BMC Biol.">
        <title>The compact genome of the sponge Oopsacas minuta (Hexactinellida) is lacking key metazoan core genes.</title>
        <authorList>
            <person name="Santini S."/>
            <person name="Schenkelaars Q."/>
            <person name="Jourda C."/>
            <person name="Duchesne M."/>
            <person name="Belahbib H."/>
            <person name="Rocher C."/>
            <person name="Selva M."/>
            <person name="Riesgo A."/>
            <person name="Vervoort M."/>
            <person name="Leys S.P."/>
            <person name="Kodjabachian L."/>
            <person name="Le Bivic A."/>
            <person name="Borchiellini C."/>
            <person name="Claverie J.M."/>
            <person name="Renard E."/>
        </authorList>
    </citation>
    <scope>NUCLEOTIDE SEQUENCE [LARGE SCALE GENOMIC DNA]</scope>
    <source>
        <strain evidence="9">SPO-2</strain>
    </source>
</reference>
<dbReference type="InterPro" id="IPR050952">
    <property type="entry name" value="TRIM-NHL_E3_ligases"/>
</dbReference>
<dbReference type="GO" id="GO:0000209">
    <property type="term" value="P:protein polyubiquitination"/>
    <property type="evidence" value="ECO:0007669"/>
    <property type="project" value="TreeGrafter"/>
</dbReference>
<evidence type="ECO:0000256" key="2">
    <source>
        <dbReference type="ARBA" id="ARBA00022771"/>
    </source>
</evidence>
<keyword evidence="10" id="KW-1185">Reference proteome</keyword>
<gene>
    <name evidence="9" type="ORF">LOD99_7255</name>
</gene>
<dbReference type="PANTHER" id="PTHR24104">
    <property type="entry name" value="E3 UBIQUITIN-PROTEIN LIGASE NHLRC1-RELATED"/>
    <property type="match status" value="1"/>
</dbReference>
<feature type="coiled-coil region" evidence="6">
    <location>
        <begin position="205"/>
        <end position="276"/>
    </location>
</feature>
<feature type="compositionally biased region" description="Pro residues" evidence="7">
    <location>
        <begin position="350"/>
        <end position="368"/>
    </location>
</feature>
<keyword evidence="2 4" id="KW-0863">Zinc-finger</keyword>
<evidence type="ECO:0000256" key="6">
    <source>
        <dbReference type="SAM" id="Coils"/>
    </source>
</evidence>
<dbReference type="GO" id="GO:0061630">
    <property type="term" value="F:ubiquitin protein ligase activity"/>
    <property type="evidence" value="ECO:0007669"/>
    <property type="project" value="TreeGrafter"/>
</dbReference>
<dbReference type="InterPro" id="IPR011042">
    <property type="entry name" value="6-blade_b-propeller_TolB-like"/>
</dbReference>
<name>A0AAV7JU61_9METZ</name>
<feature type="domain" description="RING-type" evidence="8">
    <location>
        <begin position="8"/>
        <end position="52"/>
    </location>
</feature>
<dbReference type="Proteomes" id="UP001165289">
    <property type="component" value="Unassembled WGS sequence"/>
</dbReference>
<evidence type="ECO:0000256" key="4">
    <source>
        <dbReference type="PROSITE-ProRule" id="PRU00175"/>
    </source>
</evidence>
<dbReference type="AlphaFoldDB" id="A0AAV7JU61"/>
<dbReference type="Gene3D" id="3.30.160.60">
    <property type="entry name" value="Classic Zinc Finger"/>
    <property type="match status" value="1"/>
</dbReference>
<dbReference type="PANTHER" id="PTHR24104:SF50">
    <property type="entry name" value="SMP-30_GLUCONOLACTONASE_LRE-LIKE REGION DOMAIN-CONTAINING PROTEIN"/>
    <property type="match status" value="1"/>
</dbReference>
<feature type="region of interest" description="Disordered" evidence="7">
    <location>
        <begin position="313"/>
        <end position="409"/>
    </location>
</feature>
<dbReference type="SUPFAM" id="SSF57845">
    <property type="entry name" value="B-box zinc-binding domain"/>
    <property type="match status" value="1"/>
</dbReference>
<evidence type="ECO:0000313" key="10">
    <source>
        <dbReference type="Proteomes" id="UP001165289"/>
    </source>
</evidence>
<evidence type="ECO:0000256" key="3">
    <source>
        <dbReference type="ARBA" id="ARBA00022833"/>
    </source>
</evidence>
<keyword evidence="6" id="KW-0175">Coiled coil</keyword>
<sequence>MSIKEFTCESCHKLRYMTYILECGHIKCKRCLESSSSIDPEDTDNTACRVCNNNQAELQENFLHEHLDLLTEIRSNFQNENHNAKCDLCLVENNHKIEFYCFDKNRYFCEAHFEKHNDNKDCLSMDKMEVLKDDFKILQTRRSQLDPMCSQNHNRDAEYICCGKLLCHRCKNTNHRNHKSTGAKDAIEQARNTIELEKGYVEKRRNDVKLEAKQLQEKISKHEQIFHEENKAVTNEFNEKIKRLVEERDDKLKKMEKEHKNKVRILEEAKERNEENLQTVYRFEKLAKLSLEILPPLQQIMHVEAIRKMLRKVNKHDDDDDDREDVLENFKPRKREKPTEYAPKLKIIPSLPPKPRTPSPPTPKPRPPSISALPTSTPKPTVKKDHIKIETRKPENSPRLPRKTAYKNSYTPSANTLTIKCPDNTKVLSDVTVDKNNNIYTADPTCNSILVFNMYGKFVEKIHTPCASIQTLCYFSDRIIFSTSDNKAYQVSIKDKVVNEIAEYLIFIKGRPFIKPHGMASSIDGNLLYVCDQADDQIYILNDKLKKMQSIGGITEPIAIAVAPNSNIYVLCRDNKVIVINEKNERRSLELGNLSGRAEYIATNQVNQIMISDTKCHCIDVYNEDGSKVRSFVGYSQTERVNSPVGITVDGEGRLIVAEEDSKQIKVFSQSVFQSNVY</sequence>
<dbReference type="GO" id="GO:0008270">
    <property type="term" value="F:zinc ion binding"/>
    <property type="evidence" value="ECO:0007669"/>
    <property type="project" value="UniProtKB-KW"/>
</dbReference>
<dbReference type="Gene3D" id="3.30.40.10">
    <property type="entry name" value="Zinc/RING finger domain, C3HC4 (zinc finger)"/>
    <property type="match status" value="1"/>
</dbReference>
<dbReference type="Gene3D" id="2.120.10.30">
    <property type="entry name" value="TolB, C-terminal domain"/>
    <property type="match status" value="1"/>
</dbReference>
<dbReference type="InterPro" id="IPR001841">
    <property type="entry name" value="Znf_RING"/>
</dbReference>
<comment type="caution">
    <text evidence="9">The sequence shown here is derived from an EMBL/GenBank/DDBJ whole genome shotgun (WGS) entry which is preliminary data.</text>
</comment>
<proteinExistence type="predicted"/>
<feature type="repeat" description="NHL" evidence="5">
    <location>
        <begin position="629"/>
        <end position="671"/>
    </location>
</feature>
<accession>A0AAV7JU61</accession>
<evidence type="ECO:0000256" key="5">
    <source>
        <dbReference type="PROSITE-ProRule" id="PRU00504"/>
    </source>
</evidence>
<evidence type="ECO:0000256" key="1">
    <source>
        <dbReference type="ARBA" id="ARBA00022737"/>
    </source>
</evidence>
<keyword evidence="3" id="KW-0862">Zinc</keyword>
<evidence type="ECO:0000313" key="9">
    <source>
        <dbReference type="EMBL" id="KAI6652238.1"/>
    </source>
</evidence>
<dbReference type="SUPFAM" id="SSF57850">
    <property type="entry name" value="RING/U-box"/>
    <property type="match status" value="1"/>
</dbReference>